<organism evidence="1 2">
    <name type="scientific">Ephemerocybe angulata</name>
    <dbReference type="NCBI Taxonomy" id="980116"/>
    <lineage>
        <taxon>Eukaryota</taxon>
        <taxon>Fungi</taxon>
        <taxon>Dikarya</taxon>
        <taxon>Basidiomycota</taxon>
        <taxon>Agaricomycotina</taxon>
        <taxon>Agaricomycetes</taxon>
        <taxon>Agaricomycetidae</taxon>
        <taxon>Agaricales</taxon>
        <taxon>Agaricineae</taxon>
        <taxon>Psathyrellaceae</taxon>
        <taxon>Ephemerocybe</taxon>
    </lineage>
</organism>
<accession>A0A8H6HUL8</accession>
<proteinExistence type="predicted"/>
<protein>
    <submittedName>
        <fullName evidence="1">Uncharacterized protein</fullName>
    </submittedName>
</protein>
<comment type="caution">
    <text evidence="1">The sequence shown here is derived from an EMBL/GenBank/DDBJ whole genome shotgun (WGS) entry which is preliminary data.</text>
</comment>
<dbReference type="Proteomes" id="UP000521943">
    <property type="component" value="Unassembled WGS sequence"/>
</dbReference>
<keyword evidence="2" id="KW-1185">Reference proteome</keyword>
<evidence type="ECO:0000313" key="2">
    <source>
        <dbReference type="Proteomes" id="UP000521943"/>
    </source>
</evidence>
<dbReference type="AlphaFoldDB" id="A0A8H6HUL8"/>
<dbReference type="OrthoDB" id="10356076at2759"/>
<dbReference type="EMBL" id="JACGCI010000039">
    <property type="protein sequence ID" value="KAF6753508.1"/>
    <property type="molecule type" value="Genomic_DNA"/>
</dbReference>
<name>A0A8H6HUL8_9AGAR</name>
<evidence type="ECO:0000313" key="1">
    <source>
        <dbReference type="EMBL" id="KAF6753508.1"/>
    </source>
</evidence>
<gene>
    <name evidence="1" type="ORF">DFP72DRAFT_901867</name>
</gene>
<sequence length="455" mass="50938">MSTTLPANGRHSAISRGLPQEILDDIIDIAAGICFESLLSLSLSSRRFVERSQRHIFREIKISRERHVSQLLAVLDGNPQLARKVRSLWLCIDENLFLFEGVLKDVSRVAGQLAGVKRLRLDGSSVVCSTFFRNLASLAIEEVSIDAYIDSTDLIRRLPISMLKLGPSAPTYLTFKKESEGEEGQISTTGWKIRHFECDRCTEALLLVEICSVYQTLVVLDFRIEVLPQHEAAWSLIGALKDSPALEVLVLCYYSWHDYSGASDSLMECCSLPNLPSLLCLRLIRYSRCYIGSAICAEACPGFLAAFFTIISGNPRTSLEVLDIKHLISDIERIEDYEDILRSTPFNTDCQDFLDLSWRGTDDLLTNNCLLPRLRALRIDIGRIDDPVKMKEYGELCKVTRQKCEAKVRACLPKSVERIPLVDFGMGLDETSEFNAVSNLYHTAATEGSAPTLVT</sequence>
<reference evidence="1 2" key="1">
    <citation type="submission" date="2020-07" db="EMBL/GenBank/DDBJ databases">
        <title>Comparative genomics of pyrophilous fungi reveals a link between fire events and developmental genes.</title>
        <authorList>
            <consortium name="DOE Joint Genome Institute"/>
            <person name="Steindorff A.S."/>
            <person name="Carver A."/>
            <person name="Calhoun S."/>
            <person name="Stillman K."/>
            <person name="Liu H."/>
            <person name="Lipzen A."/>
            <person name="Pangilinan J."/>
            <person name="Labutti K."/>
            <person name="Bruns T.D."/>
            <person name="Grigoriev I.V."/>
        </authorList>
    </citation>
    <scope>NUCLEOTIDE SEQUENCE [LARGE SCALE GENOMIC DNA]</scope>
    <source>
        <strain evidence="1 2">CBS 144469</strain>
    </source>
</reference>